<feature type="transmembrane region" description="Helical" evidence="7">
    <location>
        <begin position="438"/>
        <end position="464"/>
    </location>
</feature>
<comment type="similarity">
    <text evidence="6">Belongs to the ABC-4 integral membrane protein family.</text>
</comment>
<feature type="transmembrane region" description="Helical" evidence="7">
    <location>
        <begin position="746"/>
        <end position="771"/>
    </location>
</feature>
<dbReference type="Proteomes" id="UP001174314">
    <property type="component" value="Chromosome"/>
</dbReference>
<gene>
    <name evidence="10" type="ORF">Q0N40_00445</name>
</gene>
<keyword evidence="11" id="KW-1185">Reference proteome</keyword>
<keyword evidence="3 7" id="KW-0812">Transmembrane</keyword>
<dbReference type="Pfam" id="PF12704">
    <property type="entry name" value="MacB_PCD"/>
    <property type="match status" value="2"/>
</dbReference>
<feature type="domain" description="MacB-like periplasmic core" evidence="9">
    <location>
        <begin position="32"/>
        <end position="237"/>
    </location>
</feature>
<proteinExistence type="inferred from homology"/>
<name>A0AAU0PX87_9CORY</name>
<evidence type="ECO:0000256" key="1">
    <source>
        <dbReference type="ARBA" id="ARBA00004651"/>
    </source>
</evidence>
<dbReference type="InterPro" id="IPR025857">
    <property type="entry name" value="MacB_PCD"/>
</dbReference>
<evidence type="ECO:0000313" key="11">
    <source>
        <dbReference type="Proteomes" id="UP001174314"/>
    </source>
</evidence>
<evidence type="ECO:0000259" key="8">
    <source>
        <dbReference type="Pfam" id="PF02687"/>
    </source>
</evidence>
<protein>
    <submittedName>
        <fullName evidence="10">FtsX-like permease family protein</fullName>
    </submittedName>
</protein>
<evidence type="ECO:0000313" key="10">
    <source>
        <dbReference type="EMBL" id="WPF25070.1"/>
    </source>
</evidence>
<dbReference type="InterPro" id="IPR050250">
    <property type="entry name" value="Macrolide_Exporter_MacB"/>
</dbReference>
<feature type="domain" description="MacB-like periplasmic core" evidence="9">
    <location>
        <begin position="493"/>
        <end position="715"/>
    </location>
</feature>
<evidence type="ECO:0000256" key="6">
    <source>
        <dbReference type="ARBA" id="ARBA00038076"/>
    </source>
</evidence>
<accession>A0AAU0PX87</accession>
<keyword evidence="5 7" id="KW-0472">Membrane</keyword>
<feature type="transmembrane region" description="Helical" evidence="7">
    <location>
        <begin position="801"/>
        <end position="821"/>
    </location>
</feature>
<evidence type="ECO:0000256" key="4">
    <source>
        <dbReference type="ARBA" id="ARBA00022989"/>
    </source>
</evidence>
<organism evidence="10 11">
    <name type="scientific">Corynebacterium pseudokroppenstedtii</name>
    <dbReference type="NCBI Taxonomy" id="2804917"/>
    <lineage>
        <taxon>Bacteria</taxon>
        <taxon>Bacillati</taxon>
        <taxon>Actinomycetota</taxon>
        <taxon>Actinomycetes</taxon>
        <taxon>Mycobacteriales</taxon>
        <taxon>Corynebacteriaceae</taxon>
        <taxon>Corynebacterium</taxon>
    </lineage>
</organism>
<dbReference type="PANTHER" id="PTHR30572:SF4">
    <property type="entry name" value="ABC TRANSPORTER PERMEASE YTRF"/>
    <property type="match status" value="1"/>
</dbReference>
<feature type="transmembrane region" description="Helical" evidence="7">
    <location>
        <begin position="365"/>
        <end position="384"/>
    </location>
</feature>
<feature type="transmembrane region" description="Helical" evidence="7">
    <location>
        <begin position="264"/>
        <end position="293"/>
    </location>
</feature>
<comment type="subcellular location">
    <subcellularLocation>
        <location evidence="1">Cell membrane</location>
        <topology evidence="1">Multi-pass membrane protein</topology>
    </subcellularLocation>
</comment>
<feature type="domain" description="ABC3 transporter permease C-terminal" evidence="8">
    <location>
        <begin position="750"/>
        <end position="866"/>
    </location>
</feature>
<sequence>MNASATPNNQLRHHPMWTLSFRNLRAHKVRLALTVLAVILGTAFVSGSFIFTATLNKAFTEIVTTMYDGVDIAVKPGNATDFAHQRDTINNIPGVRATNEMTDMNVAVAHDDGTMIDTGGATAQILPNYPDDEQANTAWSITQGHAPTKSGEATLNSNAAKKNNISLGDHLIVATPTMRTDVTIVGFYTTSTNFGGWAGVAMNPDQFRELAGTSISSYNVAIQPGADKQQVMAAISRAVPGSKVQTGKEASKEMTSSISSQLTFINYFLLAFGAIGLIVGTFIIANTFSMIVAQRIREFSLLRSLGASRGQITRSVLIEALIVGIVGSVIGIAAGFGLVHLLVAGLSKTGLDMPDSSIPLTWQSMVWPLVIGIIVTLVSAWAPAWRAGSTRPVESMNATTQSAPLLRRTLIGLIILGGGAALAWWGSYADDFTTRNRMIILGIGAVAIIVGTLAVSAALSLPLVSGIGRVLGLPWRSVGKLAATNSSRNPRRTATTAFALTLGLALVSSVGMIGASMKSTVSDLVDNELTADLVATPPGATTGSMFSLPGGVNKEIASVDGVTGVAPFYTLANATLRGDDKNRGYVIFTPNNPHGYIDLKMKEGTEDLSRGGTVIHASFAKKHGLHVGDTVDIDALTAASPGSTGGLISQGGAPADAHATSTVIGIMDSKLFPTALVSQQDIDKISPDKHTWRSLMTTVRTDHSVDDVTMQKRIKEKVKHYVIVQVQTRDEFKGQQAQLVNQLLSILYGLLALSVVIAIVGIINTLALSIVERRQEIGMLRAVGMVRGQVRRMITLESIQLSVYGAIIGVIIGLYIGWMFMNVMKAQGITQIVIPWEQIIAMLIASAVVGIIAAVWPGIRASRISPLDAIAD</sequence>
<dbReference type="AlphaFoldDB" id="A0AAU0PX87"/>
<dbReference type="KEGG" id="cpsk:Q0N40_00445"/>
<dbReference type="RefSeq" id="WP_221924253.1">
    <property type="nucleotide sequence ID" value="NZ_CP137757.1"/>
</dbReference>
<keyword evidence="4 7" id="KW-1133">Transmembrane helix</keyword>
<feature type="transmembrane region" description="Helical" evidence="7">
    <location>
        <begin position="31"/>
        <end position="51"/>
    </location>
</feature>
<feature type="transmembrane region" description="Helical" evidence="7">
    <location>
        <begin position="405"/>
        <end position="426"/>
    </location>
</feature>
<feature type="transmembrane region" description="Helical" evidence="7">
    <location>
        <begin position="833"/>
        <end position="856"/>
    </location>
</feature>
<dbReference type="GO" id="GO:0005886">
    <property type="term" value="C:plasma membrane"/>
    <property type="evidence" value="ECO:0007669"/>
    <property type="project" value="UniProtKB-SubCell"/>
</dbReference>
<evidence type="ECO:0000256" key="2">
    <source>
        <dbReference type="ARBA" id="ARBA00022475"/>
    </source>
</evidence>
<evidence type="ECO:0000256" key="7">
    <source>
        <dbReference type="SAM" id="Phobius"/>
    </source>
</evidence>
<dbReference type="PANTHER" id="PTHR30572">
    <property type="entry name" value="MEMBRANE COMPONENT OF TRANSPORTER-RELATED"/>
    <property type="match status" value="1"/>
</dbReference>
<dbReference type="Pfam" id="PF02687">
    <property type="entry name" value="FtsX"/>
    <property type="match status" value="2"/>
</dbReference>
<feature type="domain" description="ABC3 transporter permease C-terminal" evidence="8">
    <location>
        <begin position="271"/>
        <end position="390"/>
    </location>
</feature>
<feature type="transmembrane region" description="Helical" evidence="7">
    <location>
        <begin position="316"/>
        <end position="345"/>
    </location>
</feature>
<feature type="transmembrane region" description="Helical" evidence="7">
    <location>
        <begin position="497"/>
        <end position="517"/>
    </location>
</feature>
<dbReference type="GO" id="GO:0022857">
    <property type="term" value="F:transmembrane transporter activity"/>
    <property type="evidence" value="ECO:0007669"/>
    <property type="project" value="TreeGrafter"/>
</dbReference>
<evidence type="ECO:0000259" key="9">
    <source>
        <dbReference type="Pfam" id="PF12704"/>
    </source>
</evidence>
<keyword evidence="2" id="KW-1003">Cell membrane</keyword>
<dbReference type="InterPro" id="IPR003838">
    <property type="entry name" value="ABC3_permease_C"/>
</dbReference>
<dbReference type="EMBL" id="CP137757">
    <property type="protein sequence ID" value="WPF25070.1"/>
    <property type="molecule type" value="Genomic_DNA"/>
</dbReference>
<evidence type="ECO:0000256" key="5">
    <source>
        <dbReference type="ARBA" id="ARBA00023136"/>
    </source>
</evidence>
<reference evidence="10 11" key="1">
    <citation type="submission" date="2023-10" db="EMBL/GenBank/DDBJ databases">
        <title>complete genome sequence of Corynebacterium pseudokroppenstedtii P15-C1.</title>
        <authorList>
            <person name="Bruggemann H."/>
            <person name="Poehlein A."/>
        </authorList>
    </citation>
    <scope>NUCLEOTIDE SEQUENCE [LARGE SCALE GENOMIC DNA]</scope>
    <source>
        <strain evidence="10 11">P15_C1</strain>
    </source>
</reference>
<evidence type="ECO:0000256" key="3">
    <source>
        <dbReference type="ARBA" id="ARBA00022692"/>
    </source>
</evidence>